<accession>A0A1Q3FKL8</accession>
<reference evidence="3" key="1">
    <citation type="submission" date="2017-01" db="EMBL/GenBank/DDBJ databases">
        <title>A deep insight into the sialotranscriptome of adult male and female Cluex tarsalis mosquitoes.</title>
        <authorList>
            <person name="Ribeiro J.M."/>
            <person name="Moreira F."/>
            <person name="Bernard K.A."/>
            <person name="Calvo E."/>
        </authorList>
    </citation>
    <scope>NUCLEOTIDE SEQUENCE</scope>
    <source>
        <strain evidence="3">Kern County</strain>
        <tissue evidence="3">Salivary glands</tissue>
    </source>
</reference>
<proteinExistence type="inferred from homology"/>
<evidence type="ECO:0000256" key="1">
    <source>
        <dbReference type="ARBA" id="ARBA00010718"/>
    </source>
</evidence>
<dbReference type="PROSITE" id="PS51144">
    <property type="entry name" value="ALPHA_CA_2"/>
    <property type="match status" value="1"/>
</dbReference>
<dbReference type="AlphaFoldDB" id="A0A1Q3FKL8"/>
<dbReference type="EMBL" id="GFDL01006916">
    <property type="protein sequence ID" value="JAV28129.1"/>
    <property type="molecule type" value="Transcribed_RNA"/>
</dbReference>
<dbReference type="InterPro" id="IPR001148">
    <property type="entry name" value="CA_dom"/>
</dbReference>
<dbReference type="SUPFAM" id="SSF51069">
    <property type="entry name" value="Carbonic anhydrase"/>
    <property type="match status" value="1"/>
</dbReference>
<organism evidence="3">
    <name type="scientific">Culex tarsalis</name>
    <name type="common">Encephalitis mosquito</name>
    <dbReference type="NCBI Taxonomy" id="7177"/>
    <lineage>
        <taxon>Eukaryota</taxon>
        <taxon>Metazoa</taxon>
        <taxon>Ecdysozoa</taxon>
        <taxon>Arthropoda</taxon>
        <taxon>Hexapoda</taxon>
        <taxon>Insecta</taxon>
        <taxon>Pterygota</taxon>
        <taxon>Neoptera</taxon>
        <taxon>Endopterygota</taxon>
        <taxon>Diptera</taxon>
        <taxon>Nematocera</taxon>
        <taxon>Culicoidea</taxon>
        <taxon>Culicidae</taxon>
        <taxon>Culicinae</taxon>
        <taxon>Culicini</taxon>
        <taxon>Culex</taxon>
        <taxon>Culex</taxon>
    </lineage>
</organism>
<dbReference type="SMART" id="SM01057">
    <property type="entry name" value="Carb_anhydrase"/>
    <property type="match status" value="1"/>
</dbReference>
<dbReference type="GO" id="GO:0005737">
    <property type="term" value="C:cytoplasm"/>
    <property type="evidence" value="ECO:0007669"/>
    <property type="project" value="TreeGrafter"/>
</dbReference>
<dbReference type="GO" id="GO:0004089">
    <property type="term" value="F:carbonate dehydratase activity"/>
    <property type="evidence" value="ECO:0007669"/>
    <property type="project" value="InterPro"/>
</dbReference>
<evidence type="ECO:0000313" key="3">
    <source>
        <dbReference type="EMBL" id="JAV28129.1"/>
    </source>
</evidence>
<name>A0A1Q3FKL8_CULTA</name>
<evidence type="ECO:0000259" key="2">
    <source>
        <dbReference type="PROSITE" id="PS51144"/>
    </source>
</evidence>
<dbReference type="InterPro" id="IPR023561">
    <property type="entry name" value="Carbonic_anhydrase_a-class"/>
</dbReference>
<dbReference type="Pfam" id="PF00194">
    <property type="entry name" value="Carb_anhydrase"/>
    <property type="match status" value="1"/>
</dbReference>
<protein>
    <submittedName>
        <fullName evidence="3">Putative carbonic anhydrase</fullName>
    </submittedName>
</protein>
<sequence length="256" mass="28597">MPLTTTAAVQSPISLCQRSTNFKDGVQPLEFFGHWDGRGTAKIVNNGASAMITFSDRTFQPFIVGGPLGNKYIFEQLHFHWGVEDDSGCEHILEGNTYSMEAHAVHYNAKYGSFKEAVDKPDGLAVAGFFVHAYGDTDCSQFDKIVNGIKDIKVPNSEAQIDADCLAWMGLQDLSRHYYTYQGSLTTPPFYESVTWIVYKTPVYVSRAQCAAFRELQSCPKDSNKKIVNNYRAVQVPKVSPEVVFVRNSGRLRSKL</sequence>
<dbReference type="PANTHER" id="PTHR18952">
    <property type="entry name" value="CARBONIC ANHYDRASE"/>
    <property type="match status" value="1"/>
</dbReference>
<comment type="similarity">
    <text evidence="1">Belongs to the alpha-carbonic anhydrase family.</text>
</comment>
<dbReference type="CDD" id="cd00326">
    <property type="entry name" value="alpha_CA"/>
    <property type="match status" value="1"/>
</dbReference>
<feature type="domain" description="Alpha-carbonic anhydrase" evidence="2">
    <location>
        <begin position="1"/>
        <end position="248"/>
    </location>
</feature>
<dbReference type="PANTHER" id="PTHR18952:SF114">
    <property type="entry name" value="CARBONIC ANHYDRASE 3, ISOFORM A"/>
    <property type="match status" value="1"/>
</dbReference>
<dbReference type="GO" id="GO:0008270">
    <property type="term" value="F:zinc ion binding"/>
    <property type="evidence" value="ECO:0007669"/>
    <property type="project" value="InterPro"/>
</dbReference>
<dbReference type="Gene3D" id="3.10.200.10">
    <property type="entry name" value="Alpha carbonic anhydrase"/>
    <property type="match status" value="1"/>
</dbReference>
<dbReference type="InterPro" id="IPR036398">
    <property type="entry name" value="CA_dom_sf"/>
</dbReference>